<proteinExistence type="predicted"/>
<dbReference type="SUPFAM" id="SSF48371">
    <property type="entry name" value="ARM repeat"/>
    <property type="match status" value="1"/>
</dbReference>
<dbReference type="EMBL" id="CP019875">
    <property type="protein sequence ID" value="AQU87436.1"/>
    <property type="molecule type" value="Genomic_DNA"/>
</dbReference>
<keyword evidence="4" id="KW-1185">Reference proteome</keyword>
<reference evidence="2 4" key="3">
    <citation type="submission" date="2017-06" db="EMBL/GenBank/DDBJ databases">
        <title>A draft genome sequence of Komagataeibacter nataicola LMG 1536.</title>
        <authorList>
            <person name="Skraban J."/>
            <person name="Cleenwerck I."/>
            <person name="Vandamme P."/>
            <person name="Trcek J."/>
        </authorList>
    </citation>
    <scope>NUCLEOTIDE SEQUENCE [LARGE SCALE GENOMIC DNA]</scope>
    <source>
        <strain evidence="2 4">LMG 1536</strain>
    </source>
</reference>
<evidence type="ECO:0000313" key="4">
    <source>
        <dbReference type="Proteomes" id="UP000247512"/>
    </source>
</evidence>
<dbReference type="InterPro" id="IPR011989">
    <property type="entry name" value="ARM-like"/>
</dbReference>
<evidence type="ECO:0000313" key="2">
    <source>
        <dbReference type="EMBL" id="PYD65382.1"/>
    </source>
</evidence>
<dbReference type="EMBL" id="NIRT01000033">
    <property type="protein sequence ID" value="PYD65382.1"/>
    <property type="molecule type" value="Genomic_DNA"/>
</dbReference>
<dbReference type="Proteomes" id="UP000189683">
    <property type="component" value="Chromosome"/>
</dbReference>
<gene>
    <name evidence="1" type="ORF">B0W47_08045</name>
    <name evidence="2" type="ORF">CDI09_13895</name>
</gene>
<dbReference type="RefSeq" id="WP_078525244.1">
    <property type="nucleotide sequence ID" value="NZ_CP019875.1"/>
</dbReference>
<reference evidence="3" key="1">
    <citation type="submission" date="2017-02" db="EMBL/GenBank/DDBJ databases">
        <title>zhang.</title>
        <authorList>
            <person name="Zhang H."/>
        </authorList>
    </citation>
    <scope>NUCLEOTIDE SEQUENCE [LARGE SCALE GENOMIC DNA]</scope>
    <source>
        <strain evidence="3">RZS01</strain>
    </source>
</reference>
<organism evidence="1 3">
    <name type="scientific">Komagataeibacter nataicola</name>
    <dbReference type="NCBI Taxonomy" id="265960"/>
    <lineage>
        <taxon>Bacteria</taxon>
        <taxon>Pseudomonadati</taxon>
        <taxon>Pseudomonadota</taxon>
        <taxon>Alphaproteobacteria</taxon>
        <taxon>Acetobacterales</taxon>
        <taxon>Acetobacteraceae</taxon>
        <taxon>Komagataeibacter</taxon>
    </lineage>
</organism>
<dbReference type="Gene3D" id="1.25.10.10">
    <property type="entry name" value="Leucine-rich Repeat Variant"/>
    <property type="match status" value="1"/>
</dbReference>
<evidence type="ECO:0000313" key="3">
    <source>
        <dbReference type="Proteomes" id="UP000189683"/>
    </source>
</evidence>
<sequence length="341" mass="37269">MLTDYDLPSALEADLVALGQCLLAGIAPPPGLVAACVARLDGLPAAQVVTASVRAGQALCCFCYPVTDPRKDRRRICGVLATMPMLAQVLIVHRDGHVREAALNALATVPRSPFMLAALAMRLNDWAGPVREAAARCAGRLFPQVAPDIAVAMGLALRASWQDWTRWAPAQAACMDQLFARPTVRVLLVARFATACDGPLAVTLRYFLRTPLLDVALPMLASMARQASVRATALQVLLWGQARWKTGIRQEWVNKSLGLNRPAPELTRRNVTLPVDRNALIATALLDRSAMVRRTALRALAYCWRDFPDLATIVPVLEADRSPTVRRWAGYLRQQQARAIN</sequence>
<name>A0A9N7CXZ4_9PROT</name>
<dbReference type="OrthoDB" id="7364954at2"/>
<protein>
    <submittedName>
        <fullName evidence="1">Uncharacterized protein</fullName>
    </submittedName>
</protein>
<dbReference type="KEGG" id="kna:B0W47_08045"/>
<dbReference type="InterPro" id="IPR016024">
    <property type="entry name" value="ARM-type_fold"/>
</dbReference>
<accession>A0A9N7CXZ4</accession>
<reference evidence="1" key="2">
    <citation type="submission" date="2017-02" db="EMBL/GenBank/DDBJ databases">
        <authorList>
            <person name="Zhang H."/>
        </authorList>
    </citation>
    <scope>NUCLEOTIDE SEQUENCE</scope>
    <source>
        <strain evidence="1">RZS01</strain>
    </source>
</reference>
<dbReference type="AlphaFoldDB" id="A0A9N7CXZ4"/>
<dbReference type="Proteomes" id="UP000247512">
    <property type="component" value="Unassembled WGS sequence"/>
</dbReference>
<evidence type="ECO:0000313" key="1">
    <source>
        <dbReference type="EMBL" id="AQU87436.1"/>
    </source>
</evidence>